<dbReference type="NCBIfam" id="NF040713">
    <property type="entry name" value="ZapE"/>
    <property type="match status" value="1"/>
</dbReference>
<name>A0A193LE58_9GAMM</name>
<dbReference type="SUPFAM" id="SSF52540">
    <property type="entry name" value="P-loop containing nucleoside triphosphate hydrolases"/>
    <property type="match status" value="1"/>
</dbReference>
<reference evidence="3 4" key="1">
    <citation type="submission" date="2016-06" db="EMBL/GenBank/DDBJ databases">
        <title>Complete genome sequence of a deep-branching marine Gamma Proteobacterium Woeseia oceani type strain XK5.</title>
        <authorList>
            <person name="Mu D."/>
            <person name="Du Z."/>
        </authorList>
    </citation>
    <scope>NUCLEOTIDE SEQUENCE [LARGE SCALE GENOMIC DNA]</scope>
    <source>
        <strain evidence="3 4">XK5</strain>
    </source>
</reference>
<sequence>MTAPTLKQAYLDTAGLSHDPGQLAVIDRLQLLQQDLQQSRNIRNALRRRFAWSRKPDVVKGLYIWGDVGRGKTFLMDLFFEHLDHPAKKRIHFHRMMQEVHQRLAGLNNERDPLDIVAAALAKEATVLCFDEFFVSDIGDAMILGRLLEALFQRGVTLVTTSNVPPSGLYANGLQRQRFLPAIKLLETHTEILQLDGGTDYRFELLHQAGTYLTPADSSAMDRLQRFFSSAAAGRTEEGRILDINGRPLETLRCAKGVAWFDFAELCLGPRSQADYIEIARWYHTVIVSSIPALDRRNDDAARRFIALVDEFYDRRVKLVVSAERPALELYQGERLAFEFQRTVSRLTEMQSMEYLHAAHRA</sequence>
<protein>
    <recommendedName>
        <fullName evidence="5">Cell division protein ZapE</fullName>
    </recommendedName>
</protein>
<dbReference type="EMBL" id="CP016268">
    <property type="protein sequence ID" value="ANO50792.1"/>
    <property type="molecule type" value="Genomic_DNA"/>
</dbReference>
<dbReference type="GO" id="GO:0051301">
    <property type="term" value="P:cell division"/>
    <property type="evidence" value="ECO:0007669"/>
    <property type="project" value="TreeGrafter"/>
</dbReference>
<keyword evidence="1" id="KW-0547">Nucleotide-binding</keyword>
<dbReference type="RefSeq" id="WP_068614095.1">
    <property type="nucleotide sequence ID" value="NZ_CP016268.1"/>
</dbReference>
<evidence type="ECO:0000256" key="2">
    <source>
        <dbReference type="ARBA" id="ARBA00022840"/>
    </source>
</evidence>
<dbReference type="CDD" id="cd00267">
    <property type="entry name" value="ABC_ATPase"/>
    <property type="match status" value="1"/>
</dbReference>
<evidence type="ECO:0000313" key="4">
    <source>
        <dbReference type="Proteomes" id="UP000092695"/>
    </source>
</evidence>
<dbReference type="GO" id="GO:0005737">
    <property type="term" value="C:cytoplasm"/>
    <property type="evidence" value="ECO:0007669"/>
    <property type="project" value="TreeGrafter"/>
</dbReference>
<accession>A0A193LE58</accession>
<evidence type="ECO:0000256" key="1">
    <source>
        <dbReference type="ARBA" id="ARBA00022741"/>
    </source>
</evidence>
<dbReference type="AlphaFoldDB" id="A0A193LE58"/>
<dbReference type="Gene3D" id="3.40.50.300">
    <property type="entry name" value="P-loop containing nucleotide triphosphate hydrolases"/>
    <property type="match status" value="1"/>
</dbReference>
<dbReference type="OrthoDB" id="9774491at2"/>
<dbReference type="InterPro" id="IPR027417">
    <property type="entry name" value="P-loop_NTPase"/>
</dbReference>
<dbReference type="GO" id="GO:0032153">
    <property type="term" value="C:cell division site"/>
    <property type="evidence" value="ECO:0007669"/>
    <property type="project" value="TreeGrafter"/>
</dbReference>
<dbReference type="STRING" id="1548547.BA177_05850"/>
<gene>
    <name evidence="3" type="ORF">BA177_05850</name>
</gene>
<dbReference type="GO" id="GO:0005524">
    <property type="term" value="F:ATP binding"/>
    <property type="evidence" value="ECO:0007669"/>
    <property type="project" value="UniProtKB-KW"/>
</dbReference>
<dbReference type="Pfam" id="PF03969">
    <property type="entry name" value="AFG1_ATPase"/>
    <property type="match status" value="1"/>
</dbReference>
<organism evidence="3 4">
    <name type="scientific">Woeseia oceani</name>
    <dbReference type="NCBI Taxonomy" id="1548547"/>
    <lineage>
        <taxon>Bacteria</taxon>
        <taxon>Pseudomonadati</taxon>
        <taxon>Pseudomonadota</taxon>
        <taxon>Gammaproteobacteria</taxon>
        <taxon>Woeseiales</taxon>
        <taxon>Woeseiaceae</taxon>
        <taxon>Woeseia</taxon>
    </lineage>
</organism>
<evidence type="ECO:0008006" key="5">
    <source>
        <dbReference type="Google" id="ProtNLM"/>
    </source>
</evidence>
<keyword evidence="2" id="KW-0067">ATP-binding</keyword>
<dbReference type="GO" id="GO:0016887">
    <property type="term" value="F:ATP hydrolysis activity"/>
    <property type="evidence" value="ECO:0007669"/>
    <property type="project" value="InterPro"/>
</dbReference>
<dbReference type="Proteomes" id="UP000092695">
    <property type="component" value="Chromosome"/>
</dbReference>
<dbReference type="InterPro" id="IPR005654">
    <property type="entry name" value="ATPase_AFG1-like"/>
</dbReference>
<evidence type="ECO:0000313" key="3">
    <source>
        <dbReference type="EMBL" id="ANO50792.1"/>
    </source>
</evidence>
<dbReference type="PANTHER" id="PTHR12169">
    <property type="entry name" value="ATPASE N2B"/>
    <property type="match status" value="1"/>
</dbReference>
<proteinExistence type="predicted"/>
<keyword evidence="4" id="KW-1185">Reference proteome</keyword>
<dbReference type="KEGG" id="woc:BA177_05850"/>
<dbReference type="PANTHER" id="PTHR12169:SF6">
    <property type="entry name" value="AFG1-LIKE ATPASE"/>
    <property type="match status" value="1"/>
</dbReference>